<sequence length="597" mass="61726">MMNMEFELLRCDVGSHRDAAAAADGGLTVKGVWSHLRSKLERSWENAQRIVPSADNASREGAEFAAKTGSTLDAASSAGSDAGIGWQALAVVTAPVSHLFGMLGGMPGWFSDAVFEVNQKGGSAYNDLSQRLVLVENRPRLLELACSLVAPPLHPQPPAAPATAAAAAGMPAFVPGLVRKLCSSDAPFPGKVVSRPCRVATEAKASAQQPSGWVSTMAQAWVSSAAGGGDAISAIIGGGGGGVCECAGRGPCTIRASPGREPCLHVEVGDVSKRGGRSGGGGGGGGFSAESVESTSAVRLRTYSLATTAAGAASPRASSADGRESAAATAVSDALVALHASAVRLGLPPSVAVPVYAAMLLTGVALLLVAQPLSESRAFHYLLSALLGGVVGAAAAVLRAVKNPRRSLLRFLMLGGVVTWLVVAAGVDHIPSPAELLSNLPGVMLAFWKMGLSSFPWAGKAFFAASGLAGVLTTWRQGLFLEEADEARGTWFNGQACIRRVLTFSGVFLVYNGVSDTDVGMALVVLALMAPTLAHYARRYNMWCNSSRWYRAGNQLSQEEYEAQGDAYTREAIAALRESTCNDWSLTKKGRGEGPGV</sequence>
<keyword evidence="10" id="KW-1185">Reference proteome</keyword>
<evidence type="ECO:0000256" key="8">
    <source>
        <dbReference type="SAM" id="Phobius"/>
    </source>
</evidence>
<keyword evidence="5 8" id="KW-1133">Transmembrane helix</keyword>
<dbReference type="Pfam" id="PF10225">
    <property type="entry name" value="NEMP"/>
    <property type="match status" value="1"/>
</dbReference>
<evidence type="ECO:0000256" key="6">
    <source>
        <dbReference type="ARBA" id="ARBA00023136"/>
    </source>
</evidence>
<keyword evidence="7" id="KW-0539">Nucleus</keyword>
<reference evidence="9 10" key="1">
    <citation type="journal article" date="2010" name="Nature">
        <title>The Ectocarpus genome and the independent evolution of multicellularity in brown algae.</title>
        <authorList>
            <person name="Cock J.M."/>
            <person name="Sterck L."/>
            <person name="Rouze P."/>
            <person name="Scornet D."/>
            <person name="Allen A.E."/>
            <person name="Amoutzias G."/>
            <person name="Anthouard V."/>
            <person name="Artiguenave F."/>
            <person name="Aury J.M."/>
            <person name="Badger J.H."/>
            <person name="Beszteri B."/>
            <person name="Billiau K."/>
            <person name="Bonnet E."/>
            <person name="Bothwell J.H."/>
            <person name="Bowler C."/>
            <person name="Boyen C."/>
            <person name="Brownlee C."/>
            <person name="Carrano C.J."/>
            <person name="Charrier B."/>
            <person name="Cho G.Y."/>
            <person name="Coelho S.M."/>
            <person name="Collen J."/>
            <person name="Corre E."/>
            <person name="Da Silva C."/>
            <person name="Delage L."/>
            <person name="Delaroque N."/>
            <person name="Dittami S.M."/>
            <person name="Doulbeau S."/>
            <person name="Elias M."/>
            <person name="Farnham G."/>
            <person name="Gachon C.M."/>
            <person name="Gschloessl B."/>
            <person name="Heesch S."/>
            <person name="Jabbari K."/>
            <person name="Jubin C."/>
            <person name="Kawai H."/>
            <person name="Kimura K."/>
            <person name="Kloareg B."/>
            <person name="Kupper F.C."/>
            <person name="Lang D."/>
            <person name="Le Bail A."/>
            <person name="Leblanc C."/>
            <person name="Lerouge P."/>
            <person name="Lohr M."/>
            <person name="Lopez P.J."/>
            <person name="Martens C."/>
            <person name="Maumus F."/>
            <person name="Michel G."/>
            <person name="Miranda-Saavedra D."/>
            <person name="Morales J."/>
            <person name="Moreau H."/>
            <person name="Motomura T."/>
            <person name="Nagasato C."/>
            <person name="Napoli C.A."/>
            <person name="Nelson D.R."/>
            <person name="Nyvall-Collen P."/>
            <person name="Peters A.F."/>
            <person name="Pommier C."/>
            <person name="Potin P."/>
            <person name="Poulain J."/>
            <person name="Quesneville H."/>
            <person name="Read B."/>
            <person name="Rensing S.A."/>
            <person name="Ritter A."/>
            <person name="Rousvoal S."/>
            <person name="Samanta M."/>
            <person name="Samson G."/>
            <person name="Schroeder D.C."/>
            <person name="Segurens B."/>
            <person name="Strittmatter M."/>
            <person name="Tonon T."/>
            <person name="Tregear J.W."/>
            <person name="Valentin K."/>
            <person name="von Dassow P."/>
            <person name="Yamagishi T."/>
            <person name="Van de Peer Y."/>
            <person name="Wincker P."/>
        </authorList>
    </citation>
    <scope>NUCLEOTIDE SEQUENCE [LARGE SCALE GENOMIC DNA]</scope>
    <source>
        <strain evidence="10">Ec32 / CCAP1310/4</strain>
    </source>
</reference>
<feature type="transmembrane region" description="Helical" evidence="8">
    <location>
        <begin position="408"/>
        <end position="427"/>
    </location>
</feature>
<dbReference type="EMBL" id="FN649741">
    <property type="protein sequence ID" value="CBN75028.1"/>
    <property type="molecule type" value="Genomic_DNA"/>
</dbReference>
<evidence type="ECO:0000256" key="4">
    <source>
        <dbReference type="ARBA" id="ARBA00022729"/>
    </source>
</evidence>
<feature type="transmembrane region" description="Helical" evidence="8">
    <location>
        <begin position="379"/>
        <end position="401"/>
    </location>
</feature>
<dbReference type="InParanoid" id="D8LRC3"/>
<evidence type="ECO:0000256" key="3">
    <source>
        <dbReference type="ARBA" id="ARBA00022692"/>
    </source>
</evidence>
<dbReference type="AlphaFoldDB" id="D8LRC3"/>
<feature type="transmembrane region" description="Helical" evidence="8">
    <location>
        <begin position="520"/>
        <end position="537"/>
    </location>
</feature>
<dbReference type="Proteomes" id="UP000002630">
    <property type="component" value="Linkage Group LG16"/>
</dbReference>
<evidence type="ECO:0000256" key="7">
    <source>
        <dbReference type="ARBA" id="ARBA00023242"/>
    </source>
</evidence>
<gene>
    <name evidence="9" type="ORF">Esi_0064_0088</name>
</gene>
<dbReference type="InterPro" id="IPR019358">
    <property type="entry name" value="NEMP_fam"/>
</dbReference>
<evidence type="ECO:0000256" key="5">
    <source>
        <dbReference type="ARBA" id="ARBA00022989"/>
    </source>
</evidence>
<comment type="subcellular location">
    <subcellularLocation>
        <location evidence="1">Nucleus inner membrane</location>
        <topology evidence="1">Multi-pass membrane protein</topology>
        <orientation evidence="1">Nucleoplasmic side</orientation>
    </subcellularLocation>
</comment>
<feature type="transmembrane region" description="Helical" evidence="8">
    <location>
        <begin position="457"/>
        <end position="475"/>
    </location>
</feature>
<name>D8LRC3_ECTSI</name>
<evidence type="ECO:0000313" key="10">
    <source>
        <dbReference type="Proteomes" id="UP000002630"/>
    </source>
</evidence>
<evidence type="ECO:0000313" key="9">
    <source>
        <dbReference type="EMBL" id="CBN75028.1"/>
    </source>
</evidence>
<dbReference type="OrthoDB" id="10434181at2759"/>
<organism evidence="9 10">
    <name type="scientific">Ectocarpus siliculosus</name>
    <name type="common">Brown alga</name>
    <name type="synonym">Conferva siliculosa</name>
    <dbReference type="NCBI Taxonomy" id="2880"/>
    <lineage>
        <taxon>Eukaryota</taxon>
        <taxon>Sar</taxon>
        <taxon>Stramenopiles</taxon>
        <taxon>Ochrophyta</taxon>
        <taxon>PX clade</taxon>
        <taxon>Phaeophyceae</taxon>
        <taxon>Ectocarpales</taxon>
        <taxon>Ectocarpaceae</taxon>
        <taxon>Ectocarpus</taxon>
    </lineage>
</organism>
<dbReference type="PANTHER" id="PTHR13598">
    <property type="entry name" value="AT07567P-RELATED"/>
    <property type="match status" value="1"/>
</dbReference>
<evidence type="ECO:0008006" key="11">
    <source>
        <dbReference type="Google" id="ProtNLM"/>
    </source>
</evidence>
<protein>
    <recommendedName>
        <fullName evidence="11">Transmembrane protein</fullName>
    </recommendedName>
</protein>
<evidence type="ECO:0000256" key="1">
    <source>
        <dbReference type="ARBA" id="ARBA00004575"/>
    </source>
</evidence>
<dbReference type="EMBL" id="FN648863">
    <property type="protein sequence ID" value="CBN75028.1"/>
    <property type="molecule type" value="Genomic_DNA"/>
</dbReference>
<keyword evidence="3 8" id="KW-0812">Transmembrane</keyword>
<feature type="transmembrane region" description="Helical" evidence="8">
    <location>
        <begin position="496"/>
        <end position="514"/>
    </location>
</feature>
<accession>D8LRC3</accession>
<dbReference type="GO" id="GO:0005637">
    <property type="term" value="C:nuclear inner membrane"/>
    <property type="evidence" value="ECO:0007669"/>
    <property type="project" value="UniProtKB-SubCell"/>
</dbReference>
<proteinExistence type="inferred from homology"/>
<dbReference type="STRING" id="2880.D8LRC3"/>
<keyword evidence="4" id="KW-0732">Signal</keyword>
<feature type="transmembrane region" description="Helical" evidence="8">
    <location>
        <begin position="351"/>
        <end position="373"/>
    </location>
</feature>
<evidence type="ECO:0000256" key="2">
    <source>
        <dbReference type="ARBA" id="ARBA00005748"/>
    </source>
</evidence>
<keyword evidence="6 8" id="KW-0472">Membrane</keyword>
<comment type="similarity">
    <text evidence="2">Belongs to the NEMP family.</text>
</comment>
<dbReference type="PANTHER" id="PTHR13598:SF1">
    <property type="entry name" value="AT07567P-RELATED"/>
    <property type="match status" value="1"/>
</dbReference>